<feature type="binding site" evidence="14">
    <location>
        <position position="161"/>
    </location>
    <ligand>
        <name>(2R)-3-phosphoglycerate</name>
        <dbReference type="ChEBI" id="CHEBI:58272"/>
    </ligand>
</feature>
<dbReference type="InterPro" id="IPR001576">
    <property type="entry name" value="Phosphoglycerate_kinase"/>
</dbReference>
<evidence type="ECO:0000256" key="8">
    <source>
        <dbReference type="ARBA" id="ARBA00022723"/>
    </source>
</evidence>
<evidence type="ECO:0000256" key="7">
    <source>
        <dbReference type="ARBA" id="ARBA00022679"/>
    </source>
</evidence>
<feature type="binding site" evidence="14">
    <location>
        <position position="39"/>
    </location>
    <ligand>
        <name>(2R)-3-phosphoglycerate</name>
        <dbReference type="ChEBI" id="CHEBI:58272"/>
    </ligand>
</feature>
<evidence type="ECO:0000256" key="5">
    <source>
        <dbReference type="ARBA" id="ARBA00011245"/>
    </source>
</evidence>
<evidence type="ECO:0000256" key="12">
    <source>
        <dbReference type="ARBA" id="ARBA00022842"/>
    </source>
</evidence>
<dbReference type="EMBL" id="GDID01001111">
    <property type="protein sequence ID" value="JAP95495.1"/>
    <property type="molecule type" value="Transcribed_RNA"/>
</dbReference>
<dbReference type="EC" id="2.7.2.3" evidence="6 16"/>
<reference evidence="18" key="1">
    <citation type="submission" date="2015-07" db="EMBL/GenBank/DDBJ databases">
        <title>Adaptation to a free-living lifestyle via gene acquisitions in the diplomonad Trepomonas sp. PC1.</title>
        <authorList>
            <person name="Xu F."/>
            <person name="Jerlstrom-Hultqvist J."/>
            <person name="Kolisko M."/>
            <person name="Simpson A.G.B."/>
            <person name="Roger A.J."/>
            <person name="Svard S.G."/>
            <person name="Andersson J.O."/>
        </authorList>
    </citation>
    <scope>NUCLEOTIDE SEQUENCE</scope>
    <source>
        <strain evidence="18">PC1</strain>
    </source>
</reference>
<dbReference type="GO" id="GO:0006094">
    <property type="term" value="P:gluconeogenesis"/>
    <property type="evidence" value="ECO:0007669"/>
    <property type="project" value="TreeGrafter"/>
</dbReference>
<keyword evidence="9" id="KW-0547">Nucleotide-binding</keyword>
<evidence type="ECO:0000256" key="9">
    <source>
        <dbReference type="ARBA" id="ARBA00022741"/>
    </source>
</evidence>
<evidence type="ECO:0000256" key="15">
    <source>
        <dbReference type="PIRSR" id="PIRSR000724-2"/>
    </source>
</evidence>
<sequence length="407" mass="44907">MELNKLSISDVDVKDKRIFMRVDYNVPQDESGAITNTARIDASIPTIKYCLEKGAKSIVLCSHLGRPAEKGFEEKYSMKPVAAALEKIMGMKVQLLNDSVGAEVEKACENPTEKLIMLENIRFHPEEQDKNEQDEKVVAFRKSLRKLADIYCDDAFGTAHRAHSSMVGEFYEIRCAGFLLQKEIDYFRIAIAEPKRPYLAILGGAKISDKIKLIENLIPKVNDLIICGGMAYSFMKQRGMTIGRSLYDKNAATIVPKILELAKEHKVNIHLPIDYVIADDFKNDANIKIITEAEGIPEGWEGLDIGPQSREMFKKIILQSKTVIWNGPAGVFEMESFKHGTYALVDACIEATKNGVITIIGGGDSATAAKKAKAVEKMSHVSTGGGAAIELLQGEILPGVARLSDKK</sequence>
<dbReference type="FunFam" id="3.40.50.1260:FF:000003">
    <property type="entry name" value="Phosphoglycerate kinase"/>
    <property type="match status" value="1"/>
</dbReference>
<evidence type="ECO:0000256" key="11">
    <source>
        <dbReference type="ARBA" id="ARBA00022840"/>
    </source>
</evidence>
<comment type="subunit">
    <text evidence="5 17">Monomer.</text>
</comment>
<dbReference type="GO" id="GO:0043531">
    <property type="term" value="F:ADP binding"/>
    <property type="evidence" value="ECO:0007669"/>
    <property type="project" value="TreeGrafter"/>
</dbReference>
<dbReference type="PANTHER" id="PTHR11406">
    <property type="entry name" value="PHOSPHOGLYCERATE KINASE"/>
    <property type="match status" value="1"/>
</dbReference>
<name>A0A146KIT1_9EUKA</name>
<dbReference type="Pfam" id="PF00162">
    <property type="entry name" value="PGK"/>
    <property type="match status" value="1"/>
</dbReference>
<dbReference type="GO" id="GO:0046872">
    <property type="term" value="F:metal ion binding"/>
    <property type="evidence" value="ECO:0007669"/>
    <property type="project" value="UniProtKB-KW"/>
</dbReference>
<feature type="binding site" evidence="14">
    <location>
        <position position="122"/>
    </location>
    <ligand>
        <name>(2R)-3-phosphoglycerate</name>
        <dbReference type="ChEBI" id="CHEBI:58272"/>
    </ligand>
</feature>
<dbReference type="Gene3D" id="3.40.50.1260">
    <property type="entry name" value="Phosphoglycerate kinase, N-terminal domain"/>
    <property type="match status" value="3"/>
</dbReference>
<dbReference type="InterPro" id="IPR015824">
    <property type="entry name" value="Phosphoglycerate_kinase_N"/>
</dbReference>
<feature type="binding site" evidence="15">
    <location>
        <begin position="362"/>
        <end position="365"/>
    </location>
    <ligand>
        <name>ATP</name>
        <dbReference type="ChEBI" id="CHEBI:30616"/>
    </ligand>
</feature>
<feature type="binding site" evidence="14">
    <location>
        <begin position="23"/>
        <end position="25"/>
    </location>
    <ligand>
        <name>substrate</name>
    </ligand>
</feature>
<keyword evidence="10 16" id="KW-0418">Kinase</keyword>
<protein>
    <recommendedName>
        <fullName evidence="6 16">Phosphoglycerate kinase</fullName>
        <ecNumber evidence="6 16">2.7.2.3</ecNumber>
    </recommendedName>
</protein>
<keyword evidence="12" id="KW-0460">Magnesium</keyword>
<evidence type="ECO:0000256" key="10">
    <source>
        <dbReference type="ARBA" id="ARBA00022777"/>
    </source>
</evidence>
<evidence type="ECO:0000256" key="14">
    <source>
        <dbReference type="PIRSR" id="PIRSR000724-1"/>
    </source>
</evidence>
<keyword evidence="7 16" id="KW-0808">Transferase</keyword>
<evidence type="ECO:0000313" key="18">
    <source>
        <dbReference type="EMBL" id="JAP95495.1"/>
    </source>
</evidence>
<evidence type="ECO:0000256" key="1">
    <source>
        <dbReference type="ARBA" id="ARBA00000642"/>
    </source>
</evidence>
<dbReference type="GO" id="GO:0006096">
    <property type="term" value="P:glycolytic process"/>
    <property type="evidence" value="ECO:0007669"/>
    <property type="project" value="UniProtKB-UniPathway"/>
</dbReference>
<evidence type="ECO:0000256" key="3">
    <source>
        <dbReference type="ARBA" id="ARBA00004838"/>
    </source>
</evidence>
<dbReference type="InterPro" id="IPR036043">
    <property type="entry name" value="Phosphoglycerate_kinase_sf"/>
</dbReference>
<keyword evidence="13" id="KW-0324">Glycolysis</keyword>
<comment type="catalytic activity">
    <reaction evidence="1 16">
        <text>(2R)-3-phosphoglycerate + ATP = (2R)-3-phospho-glyceroyl phosphate + ADP</text>
        <dbReference type="Rhea" id="RHEA:14801"/>
        <dbReference type="ChEBI" id="CHEBI:30616"/>
        <dbReference type="ChEBI" id="CHEBI:57604"/>
        <dbReference type="ChEBI" id="CHEBI:58272"/>
        <dbReference type="ChEBI" id="CHEBI:456216"/>
        <dbReference type="EC" id="2.7.2.3"/>
    </reaction>
</comment>
<dbReference type="GO" id="GO:0004618">
    <property type="term" value="F:phosphoglycerate kinase activity"/>
    <property type="evidence" value="ECO:0007669"/>
    <property type="project" value="UniProtKB-EC"/>
</dbReference>
<keyword evidence="11 15" id="KW-0067">ATP-binding</keyword>
<organism evidence="18">
    <name type="scientific">Trepomonas sp. PC1</name>
    <dbReference type="NCBI Taxonomy" id="1076344"/>
    <lineage>
        <taxon>Eukaryota</taxon>
        <taxon>Metamonada</taxon>
        <taxon>Diplomonadida</taxon>
        <taxon>Hexamitidae</taxon>
        <taxon>Hexamitinae</taxon>
        <taxon>Trepomonas</taxon>
    </lineage>
</organism>
<dbReference type="GO" id="GO:0005524">
    <property type="term" value="F:ATP binding"/>
    <property type="evidence" value="ECO:0007669"/>
    <property type="project" value="UniProtKB-KW"/>
</dbReference>
<dbReference type="AlphaFoldDB" id="A0A146KIT1"/>
<dbReference type="CDD" id="cd00318">
    <property type="entry name" value="Phosphoglycerate_kinase"/>
    <property type="match status" value="1"/>
</dbReference>
<evidence type="ECO:0000256" key="4">
    <source>
        <dbReference type="ARBA" id="ARBA00008982"/>
    </source>
</evidence>
<proteinExistence type="inferred from homology"/>
<dbReference type="FunFam" id="3.40.50.1260:FF:000006">
    <property type="entry name" value="Phosphoglycerate kinase"/>
    <property type="match status" value="1"/>
</dbReference>
<dbReference type="GO" id="GO:0005829">
    <property type="term" value="C:cytosol"/>
    <property type="evidence" value="ECO:0007669"/>
    <property type="project" value="TreeGrafter"/>
</dbReference>
<comment type="pathway">
    <text evidence="3 16">Carbohydrate degradation; glycolysis; pyruvate from D-glyceraldehyde 3-phosphate: step 2/5.</text>
</comment>
<gene>
    <name evidence="18" type="ORF">TPC1_11499</name>
</gene>
<dbReference type="PIRSF" id="PIRSF000724">
    <property type="entry name" value="Pgk"/>
    <property type="match status" value="1"/>
</dbReference>
<evidence type="ECO:0000256" key="6">
    <source>
        <dbReference type="ARBA" id="ARBA00013061"/>
    </source>
</evidence>
<dbReference type="PRINTS" id="PR00477">
    <property type="entry name" value="PHGLYCKINASE"/>
</dbReference>
<comment type="similarity">
    <text evidence="4 16">Belongs to the phosphoglycerate kinase family.</text>
</comment>
<dbReference type="HAMAP" id="MF_00145">
    <property type="entry name" value="Phosphoglyc_kinase"/>
    <property type="match status" value="1"/>
</dbReference>
<feature type="binding site" evidence="14">
    <location>
        <begin position="63"/>
        <end position="66"/>
    </location>
    <ligand>
        <name>substrate</name>
    </ligand>
</feature>
<evidence type="ECO:0000256" key="17">
    <source>
        <dbReference type="RuleBase" id="RU000696"/>
    </source>
</evidence>
<accession>A0A146KIT1</accession>
<dbReference type="SUPFAM" id="SSF53748">
    <property type="entry name" value="Phosphoglycerate kinase"/>
    <property type="match status" value="1"/>
</dbReference>
<dbReference type="UniPathway" id="UPA00109">
    <property type="reaction ID" value="UER00185"/>
</dbReference>
<comment type="cofactor">
    <cofactor evidence="2">
        <name>Mg(2+)</name>
        <dbReference type="ChEBI" id="CHEBI:18420"/>
    </cofactor>
</comment>
<feature type="binding site" evidence="15">
    <location>
        <position position="333"/>
    </location>
    <ligand>
        <name>ATP</name>
        <dbReference type="ChEBI" id="CHEBI:30616"/>
    </ligand>
</feature>
<evidence type="ECO:0000256" key="2">
    <source>
        <dbReference type="ARBA" id="ARBA00001946"/>
    </source>
</evidence>
<dbReference type="PANTHER" id="PTHR11406:SF0">
    <property type="entry name" value="PHOSPHOGLYCERATE KINASE"/>
    <property type="match status" value="1"/>
</dbReference>
<feature type="binding site" evidence="15">
    <location>
        <position position="210"/>
    </location>
    <ligand>
        <name>ATP</name>
        <dbReference type="ChEBI" id="CHEBI:30616"/>
    </ligand>
</feature>
<evidence type="ECO:0000256" key="16">
    <source>
        <dbReference type="RuleBase" id="RU000532"/>
    </source>
</evidence>
<keyword evidence="8" id="KW-0479">Metal-binding</keyword>
<evidence type="ECO:0000256" key="13">
    <source>
        <dbReference type="ARBA" id="ARBA00023152"/>
    </source>
</evidence>